<dbReference type="GO" id="GO:0005829">
    <property type="term" value="C:cytosol"/>
    <property type="evidence" value="ECO:0007669"/>
    <property type="project" value="TreeGrafter"/>
</dbReference>
<organism evidence="8 9">
    <name type="scientific">Polysphondylium violaceum</name>
    <dbReference type="NCBI Taxonomy" id="133409"/>
    <lineage>
        <taxon>Eukaryota</taxon>
        <taxon>Amoebozoa</taxon>
        <taxon>Evosea</taxon>
        <taxon>Eumycetozoa</taxon>
        <taxon>Dictyostelia</taxon>
        <taxon>Dictyosteliales</taxon>
        <taxon>Dictyosteliaceae</taxon>
        <taxon>Polysphondylium</taxon>
    </lineage>
</organism>
<keyword evidence="2" id="KW-0396">Initiation factor</keyword>
<dbReference type="OrthoDB" id="10250831at2759"/>
<feature type="compositionally biased region" description="Basic and acidic residues" evidence="6">
    <location>
        <begin position="124"/>
        <end position="137"/>
    </location>
</feature>
<evidence type="ECO:0000256" key="6">
    <source>
        <dbReference type="SAM" id="MobiDB-lite"/>
    </source>
</evidence>
<dbReference type="Proteomes" id="UP000695562">
    <property type="component" value="Unassembled WGS sequence"/>
</dbReference>
<proteinExistence type="inferred from homology"/>
<dbReference type="InterPro" id="IPR045196">
    <property type="entry name" value="IF2/IF5"/>
</dbReference>
<dbReference type="GO" id="GO:0003743">
    <property type="term" value="F:translation initiation factor activity"/>
    <property type="evidence" value="ECO:0007669"/>
    <property type="project" value="UniProtKB-KW"/>
</dbReference>
<dbReference type="Gene3D" id="2.20.25.350">
    <property type="match status" value="1"/>
</dbReference>
<feature type="compositionally biased region" description="Low complexity" evidence="6">
    <location>
        <begin position="142"/>
        <end position="155"/>
    </location>
</feature>
<dbReference type="AlphaFoldDB" id="A0A8J4PTD2"/>
<dbReference type="SUPFAM" id="SSF75689">
    <property type="entry name" value="Zinc-binding domain of translation initiation factor 2 beta"/>
    <property type="match status" value="1"/>
</dbReference>
<keyword evidence="9" id="KW-1185">Reference proteome</keyword>
<evidence type="ECO:0000259" key="7">
    <source>
        <dbReference type="PROSITE" id="PS51363"/>
    </source>
</evidence>
<evidence type="ECO:0000256" key="1">
    <source>
        <dbReference type="ARBA" id="ARBA00010397"/>
    </source>
</evidence>
<protein>
    <recommendedName>
        <fullName evidence="7">W2 domain-containing protein</fullName>
    </recommendedName>
</protein>
<evidence type="ECO:0000256" key="5">
    <source>
        <dbReference type="ARBA" id="ARBA00023134"/>
    </source>
</evidence>
<dbReference type="Pfam" id="PF02020">
    <property type="entry name" value="W2"/>
    <property type="match status" value="1"/>
</dbReference>
<evidence type="ECO:0000256" key="3">
    <source>
        <dbReference type="ARBA" id="ARBA00022741"/>
    </source>
</evidence>
<accession>A0A8J4PTD2</accession>
<evidence type="ECO:0000313" key="9">
    <source>
        <dbReference type="Proteomes" id="UP000695562"/>
    </source>
</evidence>
<feature type="region of interest" description="Disordered" evidence="6">
    <location>
        <begin position="122"/>
        <end position="177"/>
    </location>
</feature>
<dbReference type="PANTHER" id="PTHR23001">
    <property type="entry name" value="EUKARYOTIC TRANSLATION INITIATION FACTOR"/>
    <property type="match status" value="1"/>
</dbReference>
<dbReference type="Gene3D" id="3.30.30.170">
    <property type="match status" value="1"/>
</dbReference>
<dbReference type="GO" id="GO:0005092">
    <property type="term" value="F:GDP-dissociation inhibitor activity"/>
    <property type="evidence" value="ECO:0007669"/>
    <property type="project" value="TreeGrafter"/>
</dbReference>
<keyword evidence="4" id="KW-0648">Protein biosynthesis</keyword>
<dbReference type="PROSITE" id="PS51363">
    <property type="entry name" value="W2"/>
    <property type="match status" value="1"/>
</dbReference>
<dbReference type="InterPro" id="IPR016190">
    <property type="entry name" value="Transl_init_fac_IF2/IF5_Zn-bd"/>
</dbReference>
<evidence type="ECO:0000256" key="4">
    <source>
        <dbReference type="ARBA" id="ARBA00022917"/>
    </source>
</evidence>
<feature type="domain" description="W2" evidence="7">
    <location>
        <begin position="202"/>
        <end position="353"/>
    </location>
</feature>
<gene>
    <name evidence="8" type="ORF">CYY_004442</name>
</gene>
<dbReference type="FunFam" id="2.20.25.350:FF:000001">
    <property type="entry name" value="Eukaryotic translation initiation factor 5"/>
    <property type="match status" value="1"/>
</dbReference>
<dbReference type="CDD" id="cd11561">
    <property type="entry name" value="W2_eIF5"/>
    <property type="match status" value="1"/>
</dbReference>
<evidence type="ECO:0000313" key="8">
    <source>
        <dbReference type="EMBL" id="KAF2074268.1"/>
    </source>
</evidence>
<dbReference type="GO" id="GO:0005525">
    <property type="term" value="F:GTP binding"/>
    <property type="evidence" value="ECO:0007669"/>
    <property type="project" value="UniProtKB-KW"/>
</dbReference>
<evidence type="ECO:0000256" key="2">
    <source>
        <dbReference type="ARBA" id="ARBA00022540"/>
    </source>
</evidence>
<comment type="similarity">
    <text evidence="1">Belongs to the eIF-2-beta/eIF-5 family.</text>
</comment>
<dbReference type="EMBL" id="AJWJ01000156">
    <property type="protein sequence ID" value="KAF2074268.1"/>
    <property type="molecule type" value="Genomic_DNA"/>
</dbReference>
<dbReference type="Gene3D" id="1.25.40.180">
    <property type="match status" value="1"/>
</dbReference>
<dbReference type="Pfam" id="PF01873">
    <property type="entry name" value="eIF-5_eIF-2B"/>
    <property type="match status" value="1"/>
</dbReference>
<name>A0A8J4PTD2_9MYCE</name>
<dbReference type="SUPFAM" id="SSF100966">
    <property type="entry name" value="Translation initiation factor 2 beta, aIF2beta, N-terminal domain"/>
    <property type="match status" value="1"/>
</dbReference>
<dbReference type="SUPFAM" id="SSF48371">
    <property type="entry name" value="ARM repeat"/>
    <property type="match status" value="1"/>
</dbReference>
<dbReference type="PANTHER" id="PTHR23001:SF7">
    <property type="entry name" value="EUKARYOTIC TRANSLATION INITIATION FACTOR 5"/>
    <property type="match status" value="1"/>
</dbReference>
<dbReference type="SMART" id="SM00515">
    <property type="entry name" value="eIF5C"/>
    <property type="match status" value="1"/>
</dbReference>
<dbReference type="GO" id="GO:0071074">
    <property type="term" value="F:eukaryotic initiation factor eIF2 binding"/>
    <property type="evidence" value="ECO:0007669"/>
    <property type="project" value="TreeGrafter"/>
</dbReference>
<sequence>MEVLQAKVEGKGNGIKTVIVNLQQIAKDLDRPPEYITKYFEIELNTKSNFESDRYSVNGQHSQERLSQILDGFIGKFVLCSFCKNPETKSLIKNSKIDLKCAACGRRSPLDMKAKLSSYILKNPPKESSSKSTHDEAPQAPSMKEASSASSSSSSKRSKKKKGEDDDEEEVVWLTDTSEKAAEERKRKAIGDSTSAVLSMVDIGDKDPVSYLYEFISKGPTDDAFMEELNKIQEEFGLRSYATARSAIEALGNKTTENTVKMVKNKNSLLQKIAKRRDGKLGICLGLEELCAKDETLLKSIQGILKNLYDADILTEEIIIKWHTSKAKSEAVIKATAKFVEWLQTAEEEEDEDDEENEEDEE</sequence>
<dbReference type="InterPro" id="IPR003307">
    <property type="entry name" value="W2_domain"/>
</dbReference>
<dbReference type="SMART" id="SM00653">
    <property type="entry name" value="eIF2B_5"/>
    <property type="match status" value="1"/>
</dbReference>
<dbReference type="InterPro" id="IPR016189">
    <property type="entry name" value="Transl_init_fac_IF2/IF5_N"/>
</dbReference>
<reference evidence="8" key="1">
    <citation type="submission" date="2020-01" db="EMBL/GenBank/DDBJ databases">
        <title>Development of genomics and gene disruption for Polysphondylium violaceum indicates a role for the polyketide synthase stlB in stalk morphogenesis.</title>
        <authorList>
            <person name="Narita B."/>
            <person name="Kawabe Y."/>
            <person name="Kin K."/>
            <person name="Saito T."/>
            <person name="Gibbs R."/>
            <person name="Kuspa A."/>
            <person name="Muzny D."/>
            <person name="Queller D."/>
            <person name="Richards S."/>
            <person name="Strassman J."/>
            <person name="Sucgang R."/>
            <person name="Worley K."/>
            <person name="Schaap P."/>
        </authorList>
    </citation>
    <scope>NUCLEOTIDE SEQUENCE</scope>
    <source>
        <strain evidence="8">QSvi11</strain>
    </source>
</reference>
<keyword evidence="5" id="KW-0342">GTP-binding</keyword>
<dbReference type="InterPro" id="IPR002735">
    <property type="entry name" value="Transl_init_fac_IF2/IF5_dom"/>
</dbReference>
<dbReference type="FunFam" id="3.30.30.170:FF:000004">
    <property type="entry name" value="Eukaryotic translation initiation factor eif-5, putative"/>
    <property type="match status" value="1"/>
</dbReference>
<keyword evidence="3" id="KW-0547">Nucleotide-binding</keyword>
<dbReference type="InterPro" id="IPR016024">
    <property type="entry name" value="ARM-type_fold"/>
</dbReference>
<dbReference type="GO" id="GO:0001732">
    <property type="term" value="P:formation of cytoplasmic translation initiation complex"/>
    <property type="evidence" value="ECO:0007669"/>
    <property type="project" value="TreeGrafter"/>
</dbReference>
<comment type="caution">
    <text evidence="8">The sequence shown here is derived from an EMBL/GenBank/DDBJ whole genome shotgun (WGS) entry which is preliminary data.</text>
</comment>